<dbReference type="InterPro" id="IPR058063">
    <property type="entry name" value="FFLEE_fam"/>
</dbReference>
<dbReference type="AlphaFoldDB" id="A0A372EKG9"/>
<dbReference type="Proteomes" id="UP000261931">
    <property type="component" value="Unassembled WGS sequence"/>
</dbReference>
<protein>
    <recommendedName>
        <fullName evidence="1">DUF8198 domain-containing protein</fullName>
    </recommendedName>
</protein>
<proteinExistence type="predicted"/>
<reference evidence="2 3" key="1">
    <citation type="submission" date="2018-08" db="EMBL/GenBank/DDBJ databases">
        <title>Hydrogenophaga sp. LA-38 isolated from sludge.</title>
        <authorList>
            <person name="Im W.-T."/>
        </authorList>
    </citation>
    <scope>NUCLEOTIDE SEQUENCE [LARGE SCALE GENOMIC DNA]</scope>
    <source>
        <strain evidence="2 3">LA-38</strain>
    </source>
</reference>
<dbReference type="Pfam" id="PF26621">
    <property type="entry name" value="DUF8198"/>
    <property type="match status" value="1"/>
</dbReference>
<keyword evidence="3" id="KW-1185">Reference proteome</keyword>
<sequence length="222" mass="24646">MGAPAQAAAVHTVKGLQARRFRASYADLAADPRSQPAVRFFLEELYGEHDFSRRDEQFGRIAGALERLFPAAVAQLAVDLTEMHALTERLDDALAGHWLGQAEGTPAAERYTLAWRACGARGERERQLAVVQHMGQELQRLTRMRSLRLGLRMMRKPAEAAGLDALQHFLESGFDAFAALGDASAFLRTIADREARWIDCLFDAPLAEACRRLDAEWSRAPA</sequence>
<dbReference type="EMBL" id="QVLS01000005">
    <property type="protein sequence ID" value="RFP79390.1"/>
    <property type="molecule type" value="Genomic_DNA"/>
</dbReference>
<dbReference type="NCBIfam" id="NF047641">
    <property type="entry name" value="FFLEE_fam"/>
    <property type="match status" value="1"/>
</dbReference>
<feature type="domain" description="DUF8198" evidence="1">
    <location>
        <begin position="4"/>
        <end position="203"/>
    </location>
</feature>
<gene>
    <name evidence="2" type="ORF">DY262_08995</name>
</gene>
<evidence type="ECO:0000313" key="2">
    <source>
        <dbReference type="EMBL" id="RFP79390.1"/>
    </source>
</evidence>
<evidence type="ECO:0000313" key="3">
    <source>
        <dbReference type="Proteomes" id="UP000261931"/>
    </source>
</evidence>
<comment type="caution">
    <text evidence="2">The sequence shown here is derived from an EMBL/GenBank/DDBJ whole genome shotgun (WGS) entry which is preliminary data.</text>
</comment>
<name>A0A372EKG9_9BURK</name>
<dbReference type="InterPro" id="IPR058511">
    <property type="entry name" value="DUF8198"/>
</dbReference>
<organism evidence="2 3">
    <name type="scientific">Hydrogenophaga borbori</name>
    <dbReference type="NCBI Taxonomy" id="2294117"/>
    <lineage>
        <taxon>Bacteria</taxon>
        <taxon>Pseudomonadati</taxon>
        <taxon>Pseudomonadota</taxon>
        <taxon>Betaproteobacteria</taxon>
        <taxon>Burkholderiales</taxon>
        <taxon>Comamonadaceae</taxon>
        <taxon>Hydrogenophaga</taxon>
    </lineage>
</organism>
<evidence type="ECO:0000259" key="1">
    <source>
        <dbReference type="Pfam" id="PF26621"/>
    </source>
</evidence>
<accession>A0A372EKG9</accession>